<dbReference type="Proteomes" id="UP000274350">
    <property type="component" value="Chromosome"/>
</dbReference>
<reference evidence="1 2" key="1">
    <citation type="journal article" date="2019" name="Int. J. Syst. Evol. Microbiol.">
        <title>Undibacterium piscinae sp. nov., isolated from Korean shiner intestine.</title>
        <authorList>
            <person name="Lee S.Y."/>
            <person name="Kang W."/>
            <person name="Kim P.S."/>
            <person name="Kim H.S."/>
            <person name="Sung H."/>
            <person name="Shin N.R."/>
            <person name="Whon T.W."/>
            <person name="Yun J.H."/>
            <person name="Lee J.Y."/>
            <person name="Lee J.Y."/>
            <person name="Jung M.J."/>
            <person name="Jeong Y.S."/>
            <person name="Tak E.J."/>
            <person name="Han J.E."/>
            <person name="Hyun D.W."/>
            <person name="Kang M.S."/>
            <person name="Lee K.E."/>
            <person name="Lee B.H."/>
            <person name="Bae J.W."/>
        </authorList>
    </citation>
    <scope>NUCLEOTIDE SEQUENCE [LARGE SCALE GENOMIC DNA]</scope>
    <source>
        <strain evidence="1 2">S11R28</strain>
    </source>
</reference>
<dbReference type="AlphaFoldDB" id="A0A6M4A5I8"/>
<protein>
    <submittedName>
        <fullName evidence="1">Uncharacterized protein</fullName>
    </submittedName>
</protein>
<dbReference type="EMBL" id="CP051152">
    <property type="protein sequence ID" value="QJQ06405.1"/>
    <property type="molecule type" value="Genomic_DNA"/>
</dbReference>
<accession>A0A6M4A5I8</accession>
<keyword evidence="2" id="KW-1185">Reference proteome</keyword>
<dbReference type="KEGG" id="upi:EJG51_011705"/>
<organism evidence="1 2">
    <name type="scientific">Undibacterium piscinae</name>
    <dbReference type="NCBI Taxonomy" id="2495591"/>
    <lineage>
        <taxon>Bacteria</taxon>
        <taxon>Pseudomonadati</taxon>
        <taxon>Pseudomonadota</taxon>
        <taxon>Betaproteobacteria</taxon>
        <taxon>Burkholderiales</taxon>
        <taxon>Oxalobacteraceae</taxon>
        <taxon>Undibacterium</taxon>
    </lineage>
</organism>
<name>A0A6M4A5I8_9BURK</name>
<evidence type="ECO:0000313" key="1">
    <source>
        <dbReference type="EMBL" id="QJQ06405.1"/>
    </source>
</evidence>
<gene>
    <name evidence="1" type="ORF">EJG51_011705</name>
</gene>
<sequence>MIFVVGCHEAKGLLFEVKSRTNTIYWFGFIYMPKAHLSNLAIAREGVYVGGYAGGGNRCD</sequence>
<evidence type="ECO:0000313" key="2">
    <source>
        <dbReference type="Proteomes" id="UP000274350"/>
    </source>
</evidence>
<proteinExistence type="predicted"/>